<dbReference type="EMBL" id="QRBI01000120">
    <property type="protein sequence ID" value="RMC06475.1"/>
    <property type="molecule type" value="Genomic_DNA"/>
</dbReference>
<evidence type="ECO:0000313" key="2">
    <source>
        <dbReference type="Proteomes" id="UP000269221"/>
    </source>
</evidence>
<name>A0A3M0JZZ8_HIRRU</name>
<accession>A0A3M0JZZ8</accession>
<comment type="caution">
    <text evidence="1">The sequence shown here is derived from an EMBL/GenBank/DDBJ whole genome shotgun (WGS) entry which is preliminary data.</text>
</comment>
<reference evidence="1 2" key="1">
    <citation type="submission" date="2018-07" db="EMBL/GenBank/DDBJ databases">
        <title>A high quality draft genome assembly of the barn swallow (H. rustica rustica).</title>
        <authorList>
            <person name="Formenti G."/>
            <person name="Chiara M."/>
            <person name="Poveda L."/>
            <person name="Francoijs K.-J."/>
            <person name="Bonisoli-Alquati A."/>
            <person name="Canova L."/>
            <person name="Gianfranceschi L."/>
            <person name="Horner D.S."/>
            <person name="Saino N."/>
        </authorList>
    </citation>
    <scope>NUCLEOTIDE SEQUENCE [LARGE SCALE GENOMIC DNA]</scope>
    <source>
        <strain evidence="1">Chelidonia</strain>
        <tissue evidence="1">Blood</tissue>
    </source>
</reference>
<keyword evidence="2" id="KW-1185">Reference proteome</keyword>
<dbReference type="Proteomes" id="UP000269221">
    <property type="component" value="Unassembled WGS sequence"/>
</dbReference>
<dbReference type="AlphaFoldDB" id="A0A3M0JZZ8"/>
<organism evidence="1 2">
    <name type="scientific">Hirundo rustica rustica</name>
    <dbReference type="NCBI Taxonomy" id="333673"/>
    <lineage>
        <taxon>Eukaryota</taxon>
        <taxon>Metazoa</taxon>
        <taxon>Chordata</taxon>
        <taxon>Craniata</taxon>
        <taxon>Vertebrata</taxon>
        <taxon>Euteleostomi</taxon>
        <taxon>Archelosauria</taxon>
        <taxon>Archosauria</taxon>
        <taxon>Dinosauria</taxon>
        <taxon>Saurischia</taxon>
        <taxon>Theropoda</taxon>
        <taxon>Coelurosauria</taxon>
        <taxon>Aves</taxon>
        <taxon>Neognathae</taxon>
        <taxon>Neoaves</taxon>
        <taxon>Telluraves</taxon>
        <taxon>Australaves</taxon>
        <taxon>Passeriformes</taxon>
        <taxon>Sylvioidea</taxon>
        <taxon>Hirundinidae</taxon>
        <taxon>Hirundo</taxon>
    </lineage>
</organism>
<sequence length="105" mass="11857">MMQQILMEALLRDTQDKEMIRDSQHSFIKGKSCLASLVAFCDEVTAVANKRKLTNIIDLGFHKGFNMVPQNPHLQFGDMDLKGGLILSEIELAGWMQTESCGQWL</sequence>
<evidence type="ECO:0008006" key="3">
    <source>
        <dbReference type="Google" id="ProtNLM"/>
    </source>
</evidence>
<gene>
    <name evidence="1" type="ORF">DUI87_15910</name>
</gene>
<dbReference type="STRING" id="333673.A0A3M0JZZ8"/>
<evidence type="ECO:0000313" key="1">
    <source>
        <dbReference type="EMBL" id="RMC06475.1"/>
    </source>
</evidence>
<proteinExistence type="predicted"/>
<protein>
    <recommendedName>
        <fullName evidence="3">Reverse transcriptase domain-containing protein</fullName>
    </recommendedName>
</protein>